<gene>
    <name evidence="1" type="ORF">DT065_15745</name>
</gene>
<sequence>MDELLVKNVSRLSPLKRKQRMVETTIFYVDAGVENKQALTGHYDEEGSFEDDETARALGLHVTAVGHYESQGEMEKQPDTWEVFKTC</sequence>
<accession>A0A345C280</accession>
<evidence type="ECO:0000313" key="1">
    <source>
        <dbReference type="EMBL" id="AXF57311.1"/>
    </source>
</evidence>
<evidence type="ECO:0000313" key="2">
    <source>
        <dbReference type="Proteomes" id="UP000252100"/>
    </source>
</evidence>
<protein>
    <submittedName>
        <fullName evidence="1">Uncharacterized protein</fullName>
    </submittedName>
</protein>
<organism evidence="1 2">
    <name type="scientific">Salicibibacter kimchii</name>
    <dbReference type="NCBI Taxonomy" id="2099786"/>
    <lineage>
        <taxon>Bacteria</taxon>
        <taxon>Bacillati</taxon>
        <taxon>Bacillota</taxon>
        <taxon>Bacilli</taxon>
        <taxon>Bacillales</taxon>
        <taxon>Bacillaceae</taxon>
        <taxon>Salicibibacter</taxon>
    </lineage>
</organism>
<keyword evidence="2" id="KW-1185">Reference proteome</keyword>
<dbReference type="EMBL" id="CP031092">
    <property type="protein sequence ID" value="AXF57311.1"/>
    <property type="molecule type" value="Genomic_DNA"/>
</dbReference>
<proteinExistence type="predicted"/>
<reference evidence="1 2" key="1">
    <citation type="journal article" date="2018" name="J. Microbiol.">
        <title>Salicibibacter kimchii gen. nov., sp. nov., a moderately halophilic and alkalitolerant bacterium in the family Bacillaceae, isolated from kimchi.</title>
        <authorList>
            <person name="Jang J.Y."/>
            <person name="Oh Y.J."/>
            <person name="Lim S.K."/>
            <person name="Park H.K."/>
            <person name="Lee C."/>
            <person name="Kim J.Y."/>
            <person name="Lee M.A."/>
            <person name="Choi H.J."/>
        </authorList>
    </citation>
    <scope>NUCLEOTIDE SEQUENCE [LARGE SCALE GENOMIC DNA]</scope>
    <source>
        <strain evidence="1 2">NKC1-1</strain>
    </source>
</reference>
<dbReference type="Proteomes" id="UP000252100">
    <property type="component" value="Chromosome"/>
</dbReference>
<dbReference type="KEGG" id="rue:DT065_15745"/>
<name>A0A345C280_9BACI</name>
<dbReference type="AlphaFoldDB" id="A0A345C280"/>